<dbReference type="InterPro" id="IPR025662">
    <property type="entry name" value="Sigma_54_int_dom_ATP-bd_1"/>
</dbReference>
<accession>A0A5K7YID7</accession>
<protein>
    <submittedName>
        <fullName evidence="7">Fis family transcriptional regulator</fullName>
    </submittedName>
</protein>
<dbReference type="InterPro" id="IPR035965">
    <property type="entry name" value="PAS-like_dom_sf"/>
</dbReference>
<gene>
    <name evidence="7" type="ORF">DSCA_15690</name>
</gene>
<dbReference type="PROSITE" id="PS50045">
    <property type="entry name" value="SIGMA54_INTERACT_4"/>
    <property type="match status" value="1"/>
</dbReference>
<name>A0A5K7YID7_9BACT</name>
<dbReference type="Pfam" id="PF25601">
    <property type="entry name" value="AAA_lid_14"/>
    <property type="match status" value="1"/>
</dbReference>
<dbReference type="KEGG" id="dalk:DSCA_15690"/>
<keyword evidence="4" id="KW-0804">Transcription</keyword>
<dbReference type="InterPro" id="IPR002078">
    <property type="entry name" value="Sigma_54_int"/>
</dbReference>
<dbReference type="Gene3D" id="3.40.50.300">
    <property type="entry name" value="P-loop containing nucleotide triphosphate hydrolases"/>
    <property type="match status" value="1"/>
</dbReference>
<keyword evidence="3" id="KW-0805">Transcription regulation</keyword>
<dbReference type="InterPro" id="IPR000014">
    <property type="entry name" value="PAS"/>
</dbReference>
<dbReference type="Gene3D" id="1.10.10.60">
    <property type="entry name" value="Homeodomain-like"/>
    <property type="match status" value="1"/>
</dbReference>
<evidence type="ECO:0000256" key="3">
    <source>
        <dbReference type="ARBA" id="ARBA00023015"/>
    </source>
</evidence>
<dbReference type="GO" id="GO:0043565">
    <property type="term" value="F:sequence-specific DNA binding"/>
    <property type="evidence" value="ECO:0007669"/>
    <property type="project" value="InterPro"/>
</dbReference>
<evidence type="ECO:0000313" key="7">
    <source>
        <dbReference type="EMBL" id="BBO67639.1"/>
    </source>
</evidence>
<dbReference type="PRINTS" id="PR01590">
    <property type="entry name" value="HTHFIS"/>
</dbReference>
<evidence type="ECO:0000259" key="5">
    <source>
        <dbReference type="PROSITE" id="PS50045"/>
    </source>
</evidence>
<evidence type="ECO:0000259" key="6">
    <source>
        <dbReference type="PROSITE" id="PS50112"/>
    </source>
</evidence>
<feature type="domain" description="Sigma-54 factor interaction" evidence="5">
    <location>
        <begin position="142"/>
        <end position="371"/>
    </location>
</feature>
<dbReference type="PROSITE" id="PS50112">
    <property type="entry name" value="PAS"/>
    <property type="match status" value="1"/>
</dbReference>
<dbReference type="NCBIfam" id="TIGR00229">
    <property type="entry name" value="sensory_box"/>
    <property type="match status" value="1"/>
</dbReference>
<dbReference type="InterPro" id="IPR002197">
    <property type="entry name" value="HTH_Fis"/>
</dbReference>
<dbReference type="SMART" id="SM00091">
    <property type="entry name" value="PAS"/>
    <property type="match status" value="1"/>
</dbReference>
<dbReference type="Proteomes" id="UP000427906">
    <property type="component" value="Chromosome"/>
</dbReference>
<evidence type="ECO:0000256" key="2">
    <source>
        <dbReference type="ARBA" id="ARBA00022840"/>
    </source>
</evidence>
<evidence type="ECO:0000313" key="8">
    <source>
        <dbReference type="Proteomes" id="UP000427906"/>
    </source>
</evidence>
<dbReference type="OrthoDB" id="5413348at2"/>
<dbReference type="InterPro" id="IPR025944">
    <property type="entry name" value="Sigma_54_int_dom_CS"/>
</dbReference>
<dbReference type="Pfam" id="PF13426">
    <property type="entry name" value="PAS_9"/>
    <property type="match status" value="1"/>
</dbReference>
<dbReference type="SUPFAM" id="SSF52540">
    <property type="entry name" value="P-loop containing nucleoside triphosphate hydrolases"/>
    <property type="match status" value="1"/>
</dbReference>
<dbReference type="Gene3D" id="1.10.8.60">
    <property type="match status" value="1"/>
</dbReference>
<keyword evidence="2" id="KW-0067">ATP-binding</keyword>
<dbReference type="RefSeq" id="WP_155315875.1">
    <property type="nucleotide sequence ID" value="NZ_AP021874.1"/>
</dbReference>
<dbReference type="Gene3D" id="3.30.450.20">
    <property type="entry name" value="PAS domain"/>
    <property type="match status" value="1"/>
</dbReference>
<dbReference type="SMART" id="SM00382">
    <property type="entry name" value="AAA"/>
    <property type="match status" value="1"/>
</dbReference>
<sequence length="460" mass="50657">MKKPASGPIPENVTEIILESISDGVFTVDHEWRIMSFNRAAETITGILRAEAIGRHCWEVFRSNMCEEACALKRTMKEGTSLTNTSTYIVNSKKKRIPITVSTSVLKSKTGEVLGGVETFRDHSLVEALRKRLDGRFQIGDIVSRSDAMHEILAILPMVAESGSTVLLEGETGTGKELLARAIHTASPRKGKPFVAINCSALPDTLLESELFGYKSGAFTNAVKDKPGYFAATEGGTILLDEIGDTSAAFQVKLLRVLEEQAFVPLGAVKKVQSDVRVIAATNKNLSDLVSRGKFRQDLFYRINVVRMPLPALRERKEDIPLLIDHFIEKMNMLRGKAISGVDTEALQILMCHDYPGNIRELENIIEHAFVLCNAGPIQARHLPGGFAVRDLPANQQDTLTHTLDATESIAIMNALKRNGFNRLAAAKELGMHKSTLFRKIKRLGIMLPEIDGRSKPSSP</sequence>
<evidence type="ECO:0000256" key="4">
    <source>
        <dbReference type="ARBA" id="ARBA00023163"/>
    </source>
</evidence>
<feature type="domain" description="PAS" evidence="6">
    <location>
        <begin position="10"/>
        <end position="55"/>
    </location>
</feature>
<dbReference type="Pfam" id="PF02954">
    <property type="entry name" value="HTH_8"/>
    <property type="match status" value="1"/>
</dbReference>
<proteinExistence type="predicted"/>
<organism evidence="7 8">
    <name type="scientific">Desulfosarcina alkanivorans</name>
    <dbReference type="NCBI Taxonomy" id="571177"/>
    <lineage>
        <taxon>Bacteria</taxon>
        <taxon>Pseudomonadati</taxon>
        <taxon>Thermodesulfobacteriota</taxon>
        <taxon>Desulfobacteria</taxon>
        <taxon>Desulfobacterales</taxon>
        <taxon>Desulfosarcinaceae</taxon>
        <taxon>Desulfosarcina</taxon>
    </lineage>
</organism>
<dbReference type="InterPro" id="IPR058031">
    <property type="entry name" value="AAA_lid_NorR"/>
</dbReference>
<dbReference type="SUPFAM" id="SSF55785">
    <property type="entry name" value="PYP-like sensor domain (PAS domain)"/>
    <property type="match status" value="1"/>
</dbReference>
<dbReference type="PANTHER" id="PTHR32071:SF57">
    <property type="entry name" value="C4-DICARBOXYLATE TRANSPORT TRANSCRIPTIONAL REGULATORY PROTEIN DCTD"/>
    <property type="match status" value="1"/>
</dbReference>
<dbReference type="EMBL" id="AP021874">
    <property type="protein sequence ID" value="BBO67639.1"/>
    <property type="molecule type" value="Genomic_DNA"/>
</dbReference>
<dbReference type="GO" id="GO:0006355">
    <property type="term" value="P:regulation of DNA-templated transcription"/>
    <property type="evidence" value="ECO:0007669"/>
    <property type="project" value="InterPro"/>
</dbReference>
<dbReference type="CDD" id="cd00009">
    <property type="entry name" value="AAA"/>
    <property type="match status" value="1"/>
</dbReference>
<dbReference type="FunFam" id="3.40.50.300:FF:000006">
    <property type="entry name" value="DNA-binding transcriptional regulator NtrC"/>
    <property type="match status" value="1"/>
</dbReference>
<dbReference type="InterPro" id="IPR009057">
    <property type="entry name" value="Homeodomain-like_sf"/>
</dbReference>
<dbReference type="InterPro" id="IPR027417">
    <property type="entry name" value="P-loop_NTPase"/>
</dbReference>
<dbReference type="AlphaFoldDB" id="A0A5K7YID7"/>
<dbReference type="PANTHER" id="PTHR32071">
    <property type="entry name" value="TRANSCRIPTIONAL REGULATORY PROTEIN"/>
    <property type="match status" value="1"/>
</dbReference>
<dbReference type="InterPro" id="IPR003593">
    <property type="entry name" value="AAA+_ATPase"/>
</dbReference>
<evidence type="ECO:0000256" key="1">
    <source>
        <dbReference type="ARBA" id="ARBA00022741"/>
    </source>
</evidence>
<keyword evidence="1" id="KW-0547">Nucleotide-binding</keyword>
<dbReference type="CDD" id="cd00130">
    <property type="entry name" value="PAS"/>
    <property type="match status" value="1"/>
</dbReference>
<dbReference type="PROSITE" id="PS00688">
    <property type="entry name" value="SIGMA54_INTERACT_3"/>
    <property type="match status" value="1"/>
</dbReference>
<reference evidence="7 8" key="1">
    <citation type="submission" date="2019-11" db="EMBL/GenBank/DDBJ databases">
        <title>Comparative genomics of hydrocarbon-degrading Desulfosarcina strains.</title>
        <authorList>
            <person name="Watanabe M."/>
            <person name="Kojima H."/>
            <person name="Fukui M."/>
        </authorList>
    </citation>
    <scope>NUCLEOTIDE SEQUENCE [LARGE SCALE GENOMIC DNA]</scope>
    <source>
        <strain evidence="7 8">PL12</strain>
    </source>
</reference>
<dbReference type="GO" id="GO:0005524">
    <property type="term" value="F:ATP binding"/>
    <property type="evidence" value="ECO:0007669"/>
    <property type="project" value="UniProtKB-KW"/>
</dbReference>
<dbReference type="SUPFAM" id="SSF46689">
    <property type="entry name" value="Homeodomain-like"/>
    <property type="match status" value="1"/>
</dbReference>
<keyword evidence="8" id="KW-1185">Reference proteome</keyword>
<dbReference type="PROSITE" id="PS00675">
    <property type="entry name" value="SIGMA54_INTERACT_1"/>
    <property type="match status" value="1"/>
</dbReference>
<dbReference type="Pfam" id="PF00158">
    <property type="entry name" value="Sigma54_activat"/>
    <property type="match status" value="1"/>
</dbReference>